<accession>A0ACC3MLY5</accession>
<keyword evidence="2" id="KW-1185">Reference proteome</keyword>
<protein>
    <submittedName>
        <fullName evidence="1">Uncharacterized protein</fullName>
    </submittedName>
</protein>
<name>A0ACC3MLY5_9PEZI</name>
<evidence type="ECO:0000313" key="2">
    <source>
        <dbReference type="Proteomes" id="UP001281147"/>
    </source>
</evidence>
<reference evidence="1" key="1">
    <citation type="submission" date="2023-07" db="EMBL/GenBank/DDBJ databases">
        <title>Black Yeasts Isolated from many extreme environments.</title>
        <authorList>
            <person name="Coleine C."/>
            <person name="Stajich J.E."/>
            <person name="Selbmann L."/>
        </authorList>
    </citation>
    <scope>NUCLEOTIDE SEQUENCE</scope>
    <source>
        <strain evidence="1">CCFEE 5714</strain>
    </source>
</reference>
<sequence>MARIDHKSFAQFGYDHSRLGKVKLGQILDDLDIDHDSHASAYDLLVVVEKAYADQRVAQEGSGLYWDYLEDGFLPHSITAAKLRQILSYHKVDYHSTRATKSDLVVVFESAIDDMRDEIDYDPITNPAEESPEVEDLADGLSSLSTSDSPPPQGKKSKQAPSPKARSSPDQSREPKQITPPPPQNKERSVHKGSPANSLNLRRSPRTAGPGLSLVDIRLLGNFIESTALRDGHAQDALEELEVMIATLKSKIG</sequence>
<proteinExistence type="predicted"/>
<gene>
    <name evidence="1" type="ORF">LTR37_017084</name>
</gene>
<comment type="caution">
    <text evidence="1">The sequence shown here is derived from an EMBL/GenBank/DDBJ whole genome shotgun (WGS) entry which is preliminary data.</text>
</comment>
<dbReference type="Proteomes" id="UP001281147">
    <property type="component" value="Unassembled WGS sequence"/>
</dbReference>
<dbReference type="EMBL" id="JAUTXU010000214">
    <property type="protein sequence ID" value="KAK3698126.1"/>
    <property type="molecule type" value="Genomic_DNA"/>
</dbReference>
<organism evidence="1 2">
    <name type="scientific">Vermiconidia calcicola</name>
    <dbReference type="NCBI Taxonomy" id="1690605"/>
    <lineage>
        <taxon>Eukaryota</taxon>
        <taxon>Fungi</taxon>
        <taxon>Dikarya</taxon>
        <taxon>Ascomycota</taxon>
        <taxon>Pezizomycotina</taxon>
        <taxon>Dothideomycetes</taxon>
        <taxon>Dothideomycetidae</taxon>
        <taxon>Mycosphaerellales</taxon>
        <taxon>Extremaceae</taxon>
        <taxon>Vermiconidia</taxon>
    </lineage>
</organism>
<evidence type="ECO:0000313" key="1">
    <source>
        <dbReference type="EMBL" id="KAK3698126.1"/>
    </source>
</evidence>